<dbReference type="WBParaSite" id="L893_g29689.t1">
    <property type="protein sequence ID" value="L893_g29689.t1"/>
    <property type="gene ID" value="L893_g29689"/>
</dbReference>
<evidence type="ECO:0000313" key="4">
    <source>
        <dbReference type="WBParaSite" id="L893_g29689.t1"/>
    </source>
</evidence>
<feature type="coiled-coil region" evidence="1">
    <location>
        <begin position="57"/>
        <end position="98"/>
    </location>
</feature>
<reference evidence="4" key="1">
    <citation type="submission" date="2016-11" db="UniProtKB">
        <authorList>
            <consortium name="WormBaseParasite"/>
        </authorList>
    </citation>
    <scope>IDENTIFICATION</scope>
</reference>
<proteinExistence type="predicted"/>
<dbReference type="CDD" id="cd14686">
    <property type="entry name" value="bZIP"/>
    <property type="match status" value="1"/>
</dbReference>
<accession>A0A1I7ZUA1</accession>
<organism evidence="3 4">
    <name type="scientific">Steinernema glaseri</name>
    <dbReference type="NCBI Taxonomy" id="37863"/>
    <lineage>
        <taxon>Eukaryota</taxon>
        <taxon>Metazoa</taxon>
        <taxon>Ecdysozoa</taxon>
        <taxon>Nematoda</taxon>
        <taxon>Chromadorea</taxon>
        <taxon>Rhabditida</taxon>
        <taxon>Tylenchina</taxon>
        <taxon>Panagrolaimomorpha</taxon>
        <taxon>Strongyloidoidea</taxon>
        <taxon>Steinernematidae</taxon>
        <taxon>Steinernema</taxon>
    </lineage>
</organism>
<protein>
    <submittedName>
        <fullName evidence="4">BZIP domain-containing protein</fullName>
    </submittedName>
</protein>
<evidence type="ECO:0000256" key="2">
    <source>
        <dbReference type="SAM" id="MobiDB-lite"/>
    </source>
</evidence>
<sequence length="244" mass="28557">MDNSPQYSESDDSPMLSNDMPVKRGRGRPPKNVKPSEIKSKKDKELFMKMTYARKYRQKHKERVESLCQENDALRRENNRLKAQVAKLLEENVLNEKQFAFARSDCYFPEDLLPVNPFRPNEAEVVDFPAHRPPPPYPNTVATDWQKSLQNGPGGATTEQSNPMQKYWQRSIQLRPVENSPVAPQHPPHAEWKEMNRDTSLMHMIRVSQPSTPPMDPHQNPPTDWERPNQQFEWELHSRYYALP</sequence>
<feature type="region of interest" description="Disordered" evidence="2">
    <location>
        <begin position="1"/>
        <end position="44"/>
    </location>
</feature>
<dbReference type="Gene3D" id="1.20.5.170">
    <property type="match status" value="1"/>
</dbReference>
<evidence type="ECO:0000256" key="1">
    <source>
        <dbReference type="SAM" id="Coils"/>
    </source>
</evidence>
<keyword evidence="3" id="KW-1185">Reference proteome</keyword>
<evidence type="ECO:0000313" key="3">
    <source>
        <dbReference type="Proteomes" id="UP000095287"/>
    </source>
</evidence>
<feature type="compositionally biased region" description="Basic and acidic residues" evidence="2">
    <location>
        <begin position="34"/>
        <end position="44"/>
    </location>
</feature>
<dbReference type="AlphaFoldDB" id="A0A1I7ZUA1"/>
<feature type="compositionally biased region" description="Pro residues" evidence="2">
    <location>
        <begin position="211"/>
        <end position="220"/>
    </location>
</feature>
<dbReference type="Proteomes" id="UP000095287">
    <property type="component" value="Unplaced"/>
</dbReference>
<keyword evidence="1" id="KW-0175">Coiled coil</keyword>
<name>A0A1I7ZUA1_9BILA</name>
<dbReference type="GO" id="GO:0003700">
    <property type="term" value="F:DNA-binding transcription factor activity"/>
    <property type="evidence" value="ECO:0007669"/>
    <property type="project" value="InterPro"/>
</dbReference>
<feature type="region of interest" description="Disordered" evidence="2">
    <location>
        <begin position="207"/>
        <end position="231"/>
    </location>
</feature>